<dbReference type="EMBL" id="FMUB01000001">
    <property type="protein sequence ID" value="SCX01088.1"/>
    <property type="molecule type" value="Genomic_DNA"/>
</dbReference>
<evidence type="ECO:0008006" key="4">
    <source>
        <dbReference type="Google" id="ProtNLM"/>
    </source>
</evidence>
<dbReference type="AlphaFoldDB" id="A0A1G4V4H0"/>
<name>A0A1G4V4H0_9MYCO</name>
<gene>
    <name evidence="2" type="ORF">SAMN02799620_00203</name>
</gene>
<proteinExistence type="predicted"/>
<feature type="chain" id="PRO_5011683084" description="Secreted protein" evidence="1">
    <location>
        <begin position="31"/>
        <end position="155"/>
    </location>
</feature>
<dbReference type="RefSeq" id="WP_090353124.1">
    <property type="nucleotide sequence ID" value="NZ_FMUB01000001.1"/>
</dbReference>
<dbReference type="STRING" id="1502745.SAMN02799620_00203"/>
<dbReference type="Proteomes" id="UP000199707">
    <property type="component" value="Unassembled WGS sequence"/>
</dbReference>
<evidence type="ECO:0000313" key="2">
    <source>
        <dbReference type="EMBL" id="SCX01088.1"/>
    </source>
</evidence>
<reference evidence="3" key="1">
    <citation type="submission" date="2016-10" db="EMBL/GenBank/DDBJ databases">
        <authorList>
            <person name="Varghese N."/>
            <person name="Submissions S."/>
        </authorList>
    </citation>
    <scope>NUCLEOTIDE SEQUENCE [LARGE SCALE GENOMIC DNA]</scope>
    <source>
        <strain evidence="3">UNC267MFSha1.1M11</strain>
    </source>
</reference>
<sequence>MGKQLNRSILAIALAPAAVAATVMAPAAHAAMLYGNYNVLSNRWTDAAWIWAAYPCDPGNPGVAGTPINCVRISALPSPQRGAYYGGVANLANGQYSYTTDVPDGLRCFGQVLPTRDTYTWDANTLAGVVESRFDVGCFNGPPGMNTWTFALTRM</sequence>
<keyword evidence="1" id="KW-0732">Signal</keyword>
<evidence type="ECO:0000256" key="1">
    <source>
        <dbReference type="SAM" id="SignalP"/>
    </source>
</evidence>
<feature type="signal peptide" evidence="1">
    <location>
        <begin position="1"/>
        <end position="30"/>
    </location>
</feature>
<protein>
    <recommendedName>
        <fullName evidence="4">Secreted protein</fullName>
    </recommendedName>
</protein>
<evidence type="ECO:0000313" key="3">
    <source>
        <dbReference type="Proteomes" id="UP000199707"/>
    </source>
</evidence>
<organism evidence="2 3">
    <name type="scientific">Mycolicibacterium fluoranthenivorans</name>
    <dbReference type="NCBI Taxonomy" id="258505"/>
    <lineage>
        <taxon>Bacteria</taxon>
        <taxon>Bacillati</taxon>
        <taxon>Actinomycetota</taxon>
        <taxon>Actinomycetes</taxon>
        <taxon>Mycobacteriales</taxon>
        <taxon>Mycobacteriaceae</taxon>
        <taxon>Mycolicibacterium</taxon>
    </lineage>
</organism>
<accession>A0A1G4V4H0</accession>